<dbReference type="InterPro" id="IPR044550">
    <property type="entry name" value="WzxE"/>
</dbReference>
<gene>
    <name evidence="7" type="ORF">Cop2CBH44_26240</name>
</gene>
<dbReference type="PANTHER" id="PTHR30250:SF11">
    <property type="entry name" value="O-ANTIGEN TRANSPORTER-RELATED"/>
    <property type="match status" value="1"/>
</dbReference>
<keyword evidence="2" id="KW-1003">Cell membrane</keyword>
<evidence type="ECO:0000256" key="3">
    <source>
        <dbReference type="ARBA" id="ARBA00022692"/>
    </source>
</evidence>
<keyword evidence="4 6" id="KW-1133">Transmembrane helix</keyword>
<dbReference type="InterPro" id="IPR050833">
    <property type="entry name" value="Poly_Biosynth_Transport"/>
</dbReference>
<feature type="transmembrane region" description="Helical" evidence="6">
    <location>
        <begin position="432"/>
        <end position="451"/>
    </location>
</feature>
<feature type="transmembrane region" description="Helical" evidence="6">
    <location>
        <begin position="185"/>
        <end position="203"/>
    </location>
</feature>
<feature type="transmembrane region" description="Helical" evidence="6">
    <location>
        <begin position="275"/>
        <end position="293"/>
    </location>
</feature>
<keyword evidence="8" id="KW-1185">Reference proteome</keyword>
<evidence type="ECO:0000313" key="7">
    <source>
        <dbReference type="EMBL" id="BCI64271.1"/>
    </source>
</evidence>
<evidence type="ECO:0000256" key="6">
    <source>
        <dbReference type="SAM" id="Phobius"/>
    </source>
</evidence>
<accession>A0A7G1I0S3</accession>
<dbReference type="RefSeq" id="WP_021929605.1">
    <property type="nucleotide sequence ID" value="NZ_AP023322.1"/>
</dbReference>
<feature type="transmembrane region" description="Helical" evidence="6">
    <location>
        <begin position="374"/>
        <end position="392"/>
    </location>
</feature>
<dbReference type="GO" id="GO:0009246">
    <property type="term" value="P:enterobacterial common antigen biosynthetic process"/>
    <property type="evidence" value="ECO:0007669"/>
    <property type="project" value="InterPro"/>
</dbReference>
<dbReference type="AlphaFoldDB" id="A0A7G1I0S3"/>
<feature type="transmembrane region" description="Helical" evidence="6">
    <location>
        <begin position="314"/>
        <end position="335"/>
    </location>
</feature>
<feature type="transmembrane region" description="Helical" evidence="6">
    <location>
        <begin position="404"/>
        <end position="425"/>
    </location>
</feature>
<feature type="transmembrane region" description="Helical" evidence="6">
    <location>
        <begin position="157"/>
        <end position="179"/>
    </location>
</feature>
<evidence type="ECO:0000256" key="5">
    <source>
        <dbReference type="ARBA" id="ARBA00023136"/>
    </source>
</evidence>
<name>A0A7G1I0S3_9BACT</name>
<dbReference type="PANTHER" id="PTHR30250">
    <property type="entry name" value="PST FAMILY PREDICTED COLANIC ACID TRANSPORTER"/>
    <property type="match status" value="1"/>
</dbReference>
<protein>
    <submittedName>
        <fullName evidence="7">O-antigen translocase</fullName>
    </submittedName>
</protein>
<feature type="transmembrane region" description="Helical" evidence="6">
    <location>
        <begin position="347"/>
        <end position="367"/>
    </location>
</feature>
<evidence type="ECO:0000256" key="2">
    <source>
        <dbReference type="ARBA" id="ARBA00022475"/>
    </source>
</evidence>
<feature type="transmembrane region" description="Helical" evidence="6">
    <location>
        <begin position="99"/>
        <end position="120"/>
    </location>
</feature>
<dbReference type="GO" id="GO:0005886">
    <property type="term" value="C:plasma membrane"/>
    <property type="evidence" value="ECO:0007669"/>
    <property type="project" value="UniProtKB-SubCell"/>
</dbReference>
<evidence type="ECO:0000313" key="8">
    <source>
        <dbReference type="Proteomes" id="UP000594042"/>
    </source>
</evidence>
<reference evidence="8" key="1">
    <citation type="submission" date="2020-07" db="EMBL/GenBank/DDBJ databases">
        <title>Complete genome sequencing of Coprobacter sp. strain 2CBH44.</title>
        <authorList>
            <person name="Sakamoto M."/>
            <person name="Murakami T."/>
            <person name="Mori H."/>
        </authorList>
    </citation>
    <scope>NUCLEOTIDE SEQUENCE [LARGE SCALE GENOMIC DNA]</scope>
    <source>
        <strain evidence="8">2CBH44</strain>
    </source>
</reference>
<keyword evidence="5 6" id="KW-0472">Membrane</keyword>
<evidence type="ECO:0000256" key="1">
    <source>
        <dbReference type="ARBA" id="ARBA00004651"/>
    </source>
</evidence>
<feature type="transmembrane region" description="Helical" evidence="6">
    <location>
        <begin position="457"/>
        <end position="474"/>
    </location>
</feature>
<dbReference type="EMBL" id="AP023322">
    <property type="protein sequence ID" value="BCI64271.1"/>
    <property type="molecule type" value="Genomic_DNA"/>
</dbReference>
<proteinExistence type="predicted"/>
<keyword evidence="3 6" id="KW-0812">Transmembrane</keyword>
<organism evidence="7 8">
    <name type="scientific">Coprobacter secundus subsp. similis</name>
    <dbReference type="NCBI Taxonomy" id="2751153"/>
    <lineage>
        <taxon>Bacteria</taxon>
        <taxon>Pseudomonadati</taxon>
        <taxon>Bacteroidota</taxon>
        <taxon>Bacteroidia</taxon>
        <taxon>Bacteroidales</taxon>
        <taxon>Barnesiellaceae</taxon>
        <taxon>Coprobacter</taxon>
    </lineage>
</organism>
<dbReference type="Pfam" id="PF13440">
    <property type="entry name" value="Polysacc_synt_3"/>
    <property type="match status" value="1"/>
</dbReference>
<dbReference type="Proteomes" id="UP000594042">
    <property type="component" value="Chromosome"/>
</dbReference>
<feature type="transmembrane region" description="Helical" evidence="6">
    <location>
        <begin position="229"/>
        <end position="255"/>
    </location>
</feature>
<feature type="transmembrane region" description="Helical" evidence="6">
    <location>
        <begin position="126"/>
        <end position="145"/>
    </location>
</feature>
<dbReference type="CDD" id="cd13125">
    <property type="entry name" value="MATE_like_10"/>
    <property type="match status" value="1"/>
</dbReference>
<comment type="subcellular location">
    <subcellularLocation>
        <location evidence="1">Cell membrane</location>
        <topology evidence="1">Multi-pass membrane protein</topology>
    </subcellularLocation>
</comment>
<sequence length="484" mass="53587">MFKDVSTYRRIVKSTGLFGGVQLVNILCSIIKTKLVAVWLGAEGIGIMSLYTLATETVSQITGLGIRQSGVRDVSVASKSGDHIQFESVKLVVRRWSGFAGLLGAVVTLILAPYLSLWTFGDSQHIGGFVFLSCTLLINALVAGEQAIIQGSGQLRILAKSGVAAAVVSLILSLPLFYYFRIGGIVPSLIIASVSTLLFLFYYNRKSVKSSIQVRQSWKDTKIHGRKMVLLGIYMTVSGFIVTLFNYLFIAWMNARGGMADVGYYQAGYNLMNRYFGLIFTAMGMEFYPRLAAVCDDKSEISRHVSQQAEISMFILVPTIGLLLLFKDLVIRILYTGDFQIVEGYLLWSVPGVLFKAVSWSMGFILLAKGKGPLFLVTEIVSAVMNLALNFIGYKYMGLQGIGIAYTLGFILYMLFIGIICFRMFGLRMSKSFYIVFLISCLFSLGTFGCIKYEYQSLAYILVGGGTLYSLWMLKRRLALGLHK</sequence>
<dbReference type="KEGG" id="copr:Cop2CBH44_26240"/>
<evidence type="ECO:0000256" key="4">
    <source>
        <dbReference type="ARBA" id="ARBA00022989"/>
    </source>
</evidence>